<organism evidence="3 4">
    <name type="scientific">Prevotella amnii DNF00058</name>
    <dbReference type="NCBI Taxonomy" id="1401066"/>
    <lineage>
        <taxon>Bacteria</taxon>
        <taxon>Pseudomonadati</taxon>
        <taxon>Bacteroidota</taxon>
        <taxon>Bacteroidia</taxon>
        <taxon>Bacteroidales</taxon>
        <taxon>Prevotellaceae</taxon>
        <taxon>Prevotella</taxon>
    </lineage>
</organism>
<evidence type="ECO:0000313" key="3">
    <source>
        <dbReference type="EMBL" id="KGF52335.1"/>
    </source>
</evidence>
<proteinExistence type="inferred from homology"/>
<dbReference type="RefSeq" id="WP_036855011.1">
    <property type="nucleotide sequence ID" value="NZ_JRNU01000013.1"/>
</dbReference>
<dbReference type="PANTHER" id="PTHR47505:SF1">
    <property type="entry name" value="DNA UTILIZATION PROTEIN YHGH"/>
    <property type="match status" value="1"/>
</dbReference>
<gene>
    <name evidence="3" type="ORF">HMPREF9302_04180</name>
</gene>
<dbReference type="Proteomes" id="UP000029614">
    <property type="component" value="Unassembled WGS sequence"/>
</dbReference>
<evidence type="ECO:0000259" key="2">
    <source>
        <dbReference type="Pfam" id="PF00156"/>
    </source>
</evidence>
<keyword evidence="4" id="KW-1185">Reference proteome</keyword>
<evidence type="ECO:0000256" key="1">
    <source>
        <dbReference type="ARBA" id="ARBA00008007"/>
    </source>
</evidence>
<dbReference type="Pfam" id="PF00156">
    <property type="entry name" value="Pribosyltran"/>
    <property type="match status" value="1"/>
</dbReference>
<dbReference type="AlphaFoldDB" id="A0A096AZV6"/>
<dbReference type="Gene3D" id="3.40.50.2020">
    <property type="match status" value="1"/>
</dbReference>
<comment type="caution">
    <text evidence="3">The sequence shown here is derived from an EMBL/GenBank/DDBJ whole genome shotgun (WGS) entry which is preliminary data.</text>
</comment>
<dbReference type="SUPFAM" id="SSF53271">
    <property type="entry name" value="PRTase-like"/>
    <property type="match status" value="1"/>
</dbReference>
<dbReference type="OrthoDB" id="9779910at2"/>
<dbReference type="InterPro" id="IPR000836">
    <property type="entry name" value="PRTase_dom"/>
</dbReference>
<dbReference type="PANTHER" id="PTHR47505">
    <property type="entry name" value="DNA UTILIZATION PROTEIN YHGH"/>
    <property type="match status" value="1"/>
</dbReference>
<reference evidence="3 4" key="1">
    <citation type="submission" date="2014-07" db="EMBL/GenBank/DDBJ databases">
        <authorList>
            <person name="McCorrison J."/>
            <person name="Sanka R."/>
            <person name="Torralba M."/>
            <person name="Gillis M."/>
            <person name="Haft D.H."/>
            <person name="Methe B."/>
            <person name="Sutton G."/>
            <person name="Nelson K.E."/>
        </authorList>
    </citation>
    <scope>NUCLEOTIDE SEQUENCE [LARGE SCALE GENOMIC DNA]</scope>
    <source>
        <strain evidence="3 4">DNF00058</strain>
    </source>
</reference>
<dbReference type="InterPro" id="IPR051910">
    <property type="entry name" value="ComF/GntX_DNA_util-trans"/>
</dbReference>
<evidence type="ECO:0000313" key="4">
    <source>
        <dbReference type="Proteomes" id="UP000029614"/>
    </source>
</evidence>
<dbReference type="EMBL" id="JRNU01000013">
    <property type="protein sequence ID" value="KGF52335.1"/>
    <property type="molecule type" value="Genomic_DNA"/>
</dbReference>
<dbReference type="InterPro" id="IPR029057">
    <property type="entry name" value="PRTase-like"/>
</dbReference>
<comment type="similarity">
    <text evidence="1">Belongs to the ComF/GntX family.</text>
</comment>
<dbReference type="CDD" id="cd06223">
    <property type="entry name" value="PRTases_typeI"/>
    <property type="match status" value="1"/>
</dbReference>
<feature type="domain" description="Phosphoribosyltransferase" evidence="2">
    <location>
        <begin position="176"/>
        <end position="223"/>
    </location>
</feature>
<name>A0A096AZV6_9BACT</name>
<sequence>MRKNFNIWSSIIDLIAPRECCVCKKRLSLSEDVICATCTLHFNRTNYYLSPYDNELARCFWGKIPIERCVAYLFYQHHTQISNAIYALKYGDRPDIGVFFGETIAKIYTHNGFFDGIDALLPVPISKYRYKQRGYNQSQMIARGISNVVNIPILNNVICRDVFIQSQTKLDRWQRNENVKNAFTLINKEIIKNKHLLIIDDIITTGATITAISKELLKAEGVKLSICGLGYAKD</sequence>
<accession>A0A096AZV6</accession>
<protein>
    <submittedName>
        <fullName evidence="3">Competence protein ComF</fullName>
    </submittedName>
</protein>